<dbReference type="PIRSF" id="PIRSF021292">
    <property type="entry name" value="Competence_ComGD"/>
    <property type="match status" value="1"/>
</dbReference>
<dbReference type="eggNOG" id="ENOG5033165">
    <property type="taxonomic scope" value="Bacteria"/>
</dbReference>
<proteinExistence type="predicted"/>
<evidence type="ECO:0000313" key="1">
    <source>
        <dbReference type="EMBL" id="SDW46412.1"/>
    </source>
</evidence>
<sequence length="134" mass="15510">MLNRKGFTLVEMLLSLSVILILSAFGFTCRLPKVSDDEQLNLIVNVLTYARMHASTKKETTDVDVSDKSLHIYSEHMNREIHLGQGYRFLACHHFSYNNTGRIKHAKTIKLETPHKRYDFIFQLGSGTFYVEEQ</sequence>
<organism evidence="1 2">
    <name type="scientific">Kandleria vitulina</name>
    <dbReference type="NCBI Taxonomy" id="1630"/>
    <lineage>
        <taxon>Bacteria</taxon>
        <taxon>Bacillati</taxon>
        <taxon>Bacillota</taxon>
        <taxon>Erysipelotrichia</taxon>
        <taxon>Erysipelotrichales</taxon>
        <taxon>Coprobacillaceae</taxon>
        <taxon>Kandleria</taxon>
    </lineage>
</organism>
<name>A0A1H2TRG4_9FIRM</name>
<reference evidence="1 2" key="1">
    <citation type="submission" date="2016-10" db="EMBL/GenBank/DDBJ databases">
        <authorList>
            <person name="de Groot N.N."/>
        </authorList>
    </citation>
    <scope>NUCLEOTIDE SEQUENCE [LARGE SCALE GENOMIC DNA]</scope>
    <source>
        <strain evidence="1 2">S3b</strain>
    </source>
</reference>
<dbReference type="Pfam" id="PF07963">
    <property type="entry name" value="N_methyl"/>
    <property type="match status" value="1"/>
</dbReference>
<evidence type="ECO:0000313" key="2">
    <source>
        <dbReference type="Proteomes" id="UP000182429"/>
    </source>
</evidence>
<dbReference type="RefSeq" id="WP_029073113.1">
    <property type="nucleotide sequence ID" value="NZ_FNGT01000007.1"/>
</dbReference>
<dbReference type="InterPro" id="IPR012902">
    <property type="entry name" value="N_methyl_site"/>
</dbReference>
<gene>
    <name evidence="1" type="ORF">SAMN04487759_11552</name>
</gene>
<dbReference type="GO" id="GO:0030420">
    <property type="term" value="P:establishment of competence for transformation"/>
    <property type="evidence" value="ECO:0007669"/>
    <property type="project" value="InterPro"/>
</dbReference>
<accession>A0A1H2TRG4</accession>
<dbReference type="EMBL" id="FNNF01000015">
    <property type="protein sequence ID" value="SDW46412.1"/>
    <property type="molecule type" value="Genomic_DNA"/>
</dbReference>
<dbReference type="NCBIfam" id="TIGR02532">
    <property type="entry name" value="IV_pilin_GFxxxE"/>
    <property type="match status" value="1"/>
</dbReference>
<dbReference type="STRING" id="1630.SAMN05216514_10376"/>
<dbReference type="AlphaFoldDB" id="A0A1H2TRG4"/>
<dbReference type="Proteomes" id="UP000182429">
    <property type="component" value="Unassembled WGS sequence"/>
</dbReference>
<dbReference type="InterPro" id="IPR016785">
    <property type="entry name" value="ComGD"/>
</dbReference>
<protein>
    <submittedName>
        <fullName evidence="1">Prepilin-type N-terminal cleavage/methylation domain-containing protein</fullName>
    </submittedName>
</protein>